<accession>A0A9P8VNW1</accession>
<feature type="active site" description="For OMPdecase activity" evidence="8">
    <location>
        <position position="108"/>
    </location>
</feature>
<name>A0A9P8VNW1_9PEZI</name>
<dbReference type="PROSITE" id="PS00156">
    <property type="entry name" value="OMPDECASE"/>
    <property type="match status" value="1"/>
</dbReference>
<evidence type="ECO:0000313" key="12">
    <source>
        <dbReference type="EMBL" id="KAH6697373.1"/>
    </source>
</evidence>
<evidence type="ECO:0000259" key="11">
    <source>
        <dbReference type="SMART" id="SM00934"/>
    </source>
</evidence>
<comment type="pathway">
    <text evidence="1 10">Pyrimidine metabolism; UMP biosynthesis via de novo pathway; UMP from orotate: step 2/2.</text>
</comment>
<dbReference type="GO" id="GO:0004590">
    <property type="term" value="F:orotidine-5'-phosphate decarboxylase activity"/>
    <property type="evidence" value="ECO:0007669"/>
    <property type="project" value="UniProtKB-EC"/>
</dbReference>
<proteinExistence type="inferred from homology"/>
<feature type="binding site" evidence="9">
    <location>
        <position position="253"/>
    </location>
    <ligand>
        <name>substrate</name>
    </ligand>
</feature>
<dbReference type="EMBL" id="JAGSXJ010000001">
    <property type="protein sequence ID" value="KAH6697373.1"/>
    <property type="molecule type" value="Genomic_DNA"/>
</dbReference>
<feature type="binding site" evidence="9">
    <location>
        <position position="233"/>
    </location>
    <ligand>
        <name>substrate</name>
    </ligand>
</feature>
<keyword evidence="6 10" id="KW-0665">Pyrimidine biosynthesis</keyword>
<dbReference type="CDD" id="cd04725">
    <property type="entry name" value="OMP_decarboxylase_like"/>
    <property type="match status" value="1"/>
</dbReference>
<evidence type="ECO:0000256" key="1">
    <source>
        <dbReference type="ARBA" id="ARBA00004861"/>
    </source>
</evidence>
<dbReference type="Pfam" id="PF00215">
    <property type="entry name" value="OMPdecase"/>
    <property type="match status" value="1"/>
</dbReference>
<sequence length="277" mass="29954">MRPAELSQEIAWQGHAPSKDPSFIRAAQAGNARHLAPHAGRLGPTKKTRACVRLEGLLALADALGPYIAVFKTHMDIVRDFGDKTVEGLLALAKKHNFLIFEDRKFVDIGATAQKQYHSGALRISEWADFVNVSILGGAGVVEALEQVLTDESFPSRGERALLILAEMTTVGSLAVDNYTEQCITVARRHTDSVVGFVATRRLGEDVGSRGDEDFVVFTTGVSSRQSGDSLGQQYQTPAAAVKGGSDFVIIGRDIYLDENPVEAAKRCQADGRLEKS</sequence>
<dbReference type="PANTHER" id="PTHR32119:SF2">
    <property type="entry name" value="OROTIDINE 5'-PHOSPHATE DECARBOXYLASE"/>
    <property type="match status" value="1"/>
</dbReference>
<feature type="active site" description="For OMPdecase activity" evidence="8">
    <location>
        <position position="105"/>
    </location>
</feature>
<dbReference type="AlphaFoldDB" id="A0A9P8VNW1"/>
<dbReference type="Gene3D" id="3.20.20.70">
    <property type="entry name" value="Aldolase class I"/>
    <property type="match status" value="1"/>
</dbReference>
<keyword evidence="5 10" id="KW-0210">Decarboxylase</keyword>
<keyword evidence="13" id="KW-1185">Reference proteome</keyword>
<feature type="binding site" evidence="9">
    <location>
        <position position="252"/>
    </location>
    <ligand>
        <name>substrate</name>
    </ligand>
</feature>
<dbReference type="InterPro" id="IPR011060">
    <property type="entry name" value="RibuloseP-bd_barrel"/>
</dbReference>
<evidence type="ECO:0000256" key="5">
    <source>
        <dbReference type="ARBA" id="ARBA00022793"/>
    </source>
</evidence>
<evidence type="ECO:0000256" key="6">
    <source>
        <dbReference type="ARBA" id="ARBA00022975"/>
    </source>
</evidence>
<protein>
    <recommendedName>
        <fullName evidence="4 10">Orotidine 5'-phosphate decarboxylase</fullName>
        <ecNumber evidence="3 10">4.1.1.23</ecNumber>
    </recommendedName>
</protein>
<dbReference type="InterPro" id="IPR001754">
    <property type="entry name" value="OMPdeCOase_dom"/>
</dbReference>
<gene>
    <name evidence="12" type="ORF">F5X68DRAFT_219535</name>
</gene>
<dbReference type="SMART" id="SM00934">
    <property type="entry name" value="OMPdecase"/>
    <property type="match status" value="1"/>
</dbReference>
<dbReference type="InterPro" id="IPR014732">
    <property type="entry name" value="OMPdecase"/>
</dbReference>
<comment type="caution">
    <text evidence="12">The sequence shown here is derived from an EMBL/GenBank/DDBJ whole genome shotgun (WGS) entry which is preliminary data.</text>
</comment>
<dbReference type="Proteomes" id="UP000770015">
    <property type="component" value="Unassembled WGS sequence"/>
</dbReference>
<evidence type="ECO:0000256" key="10">
    <source>
        <dbReference type="RuleBase" id="RU000512"/>
    </source>
</evidence>
<dbReference type="InterPro" id="IPR013785">
    <property type="entry name" value="Aldolase_TIM"/>
</dbReference>
<organism evidence="12 13">
    <name type="scientific">Plectosphaerella plurivora</name>
    <dbReference type="NCBI Taxonomy" id="936078"/>
    <lineage>
        <taxon>Eukaryota</taxon>
        <taxon>Fungi</taxon>
        <taxon>Dikarya</taxon>
        <taxon>Ascomycota</taxon>
        <taxon>Pezizomycotina</taxon>
        <taxon>Sordariomycetes</taxon>
        <taxon>Hypocreomycetidae</taxon>
        <taxon>Glomerellales</taxon>
        <taxon>Plectosphaerellaceae</taxon>
        <taxon>Plectosphaerella</taxon>
    </lineage>
</organism>
<dbReference type="SUPFAM" id="SSF51366">
    <property type="entry name" value="Ribulose-phoshate binding barrel"/>
    <property type="match status" value="1"/>
</dbReference>
<evidence type="ECO:0000256" key="7">
    <source>
        <dbReference type="ARBA" id="ARBA00023239"/>
    </source>
</evidence>
<feature type="domain" description="Orotidine 5'-phosphate decarboxylase" evidence="11">
    <location>
        <begin position="49"/>
        <end position="268"/>
    </location>
</feature>
<evidence type="ECO:0000313" key="13">
    <source>
        <dbReference type="Proteomes" id="UP000770015"/>
    </source>
</evidence>
<dbReference type="GO" id="GO:0006207">
    <property type="term" value="P:'de novo' pyrimidine nucleobase biosynthetic process"/>
    <property type="evidence" value="ECO:0007669"/>
    <property type="project" value="InterPro"/>
</dbReference>
<evidence type="ECO:0000256" key="9">
    <source>
        <dbReference type="PIRSR" id="PIRSR614732-2"/>
    </source>
</evidence>
<feature type="active site" description="For OMPdecase activity" evidence="8">
    <location>
        <position position="103"/>
    </location>
</feature>
<dbReference type="GO" id="GO:0044205">
    <property type="term" value="P:'de novo' UMP biosynthetic process"/>
    <property type="evidence" value="ECO:0007669"/>
    <property type="project" value="InterPro"/>
</dbReference>
<reference evidence="12" key="1">
    <citation type="journal article" date="2021" name="Nat. Commun.">
        <title>Genetic determinants of endophytism in the Arabidopsis root mycobiome.</title>
        <authorList>
            <person name="Mesny F."/>
            <person name="Miyauchi S."/>
            <person name="Thiergart T."/>
            <person name="Pickel B."/>
            <person name="Atanasova L."/>
            <person name="Karlsson M."/>
            <person name="Huettel B."/>
            <person name="Barry K.W."/>
            <person name="Haridas S."/>
            <person name="Chen C."/>
            <person name="Bauer D."/>
            <person name="Andreopoulos W."/>
            <person name="Pangilinan J."/>
            <person name="LaButti K."/>
            <person name="Riley R."/>
            <person name="Lipzen A."/>
            <person name="Clum A."/>
            <person name="Drula E."/>
            <person name="Henrissat B."/>
            <person name="Kohler A."/>
            <person name="Grigoriev I.V."/>
            <person name="Martin F.M."/>
            <person name="Hacquard S."/>
        </authorList>
    </citation>
    <scope>NUCLEOTIDE SEQUENCE</scope>
    <source>
        <strain evidence="12">MPI-SDFR-AT-0117</strain>
    </source>
</reference>
<comment type="catalytic activity">
    <reaction evidence="10">
        <text>orotidine 5'-phosphate + H(+) = UMP + CO2</text>
        <dbReference type="Rhea" id="RHEA:11596"/>
        <dbReference type="ChEBI" id="CHEBI:15378"/>
        <dbReference type="ChEBI" id="CHEBI:16526"/>
        <dbReference type="ChEBI" id="CHEBI:57538"/>
        <dbReference type="ChEBI" id="CHEBI:57865"/>
        <dbReference type="EC" id="4.1.1.23"/>
    </reaction>
</comment>
<evidence type="ECO:0000256" key="8">
    <source>
        <dbReference type="PIRSR" id="PIRSR614732-1"/>
    </source>
</evidence>
<comment type="similarity">
    <text evidence="2 10">Belongs to the OMP decarboxylase family.</text>
</comment>
<dbReference type="GO" id="GO:0005829">
    <property type="term" value="C:cytosol"/>
    <property type="evidence" value="ECO:0007669"/>
    <property type="project" value="TreeGrafter"/>
</dbReference>
<evidence type="ECO:0000256" key="4">
    <source>
        <dbReference type="ARBA" id="ARBA00021923"/>
    </source>
</evidence>
<keyword evidence="7 10" id="KW-0456">Lyase</keyword>
<dbReference type="PANTHER" id="PTHR32119">
    <property type="entry name" value="OROTIDINE 5'-PHOSPHATE DECARBOXYLASE"/>
    <property type="match status" value="1"/>
</dbReference>
<dbReference type="OrthoDB" id="10263753at2759"/>
<dbReference type="NCBIfam" id="TIGR01740">
    <property type="entry name" value="pyrF"/>
    <property type="match status" value="1"/>
</dbReference>
<dbReference type="InterPro" id="IPR018089">
    <property type="entry name" value="OMPdecase_AS"/>
</dbReference>
<dbReference type="EC" id="4.1.1.23" evidence="3 10"/>
<feature type="binding site" evidence="9">
    <location>
        <position position="72"/>
    </location>
    <ligand>
        <name>substrate</name>
    </ligand>
</feature>
<feature type="binding site" evidence="9">
    <location>
        <position position="169"/>
    </location>
    <ligand>
        <name>substrate</name>
    </ligand>
</feature>
<evidence type="ECO:0000256" key="2">
    <source>
        <dbReference type="ARBA" id="ARBA00011018"/>
    </source>
</evidence>
<evidence type="ECO:0000256" key="3">
    <source>
        <dbReference type="ARBA" id="ARBA00012321"/>
    </source>
</evidence>